<dbReference type="InParanoid" id="J4H5A4"/>
<gene>
    <name evidence="1" type="ORF">FIBRA_08653</name>
</gene>
<protein>
    <submittedName>
        <fullName evidence="1">Uncharacterized protein</fullName>
    </submittedName>
</protein>
<dbReference type="Proteomes" id="UP000006352">
    <property type="component" value="Unassembled WGS sequence"/>
</dbReference>
<dbReference type="GeneID" id="24101294"/>
<reference evidence="1 2" key="1">
    <citation type="journal article" date="2012" name="Appl. Environ. Microbiol.">
        <title>Short-read sequencing for genomic analysis of the brown rot fungus Fibroporia radiculosa.</title>
        <authorList>
            <person name="Tang J.D."/>
            <person name="Perkins A.D."/>
            <person name="Sonstegard T.S."/>
            <person name="Schroeder S.G."/>
            <person name="Burgess S.C."/>
            <person name="Diehl S.V."/>
        </authorList>
    </citation>
    <scope>NUCLEOTIDE SEQUENCE [LARGE SCALE GENOMIC DNA]</scope>
    <source>
        <strain evidence="1 2">TFFH 294</strain>
    </source>
</reference>
<keyword evidence="2" id="KW-1185">Reference proteome</keyword>
<name>J4H5A4_9APHY</name>
<dbReference type="AlphaFoldDB" id="J4H5A4"/>
<dbReference type="EMBL" id="HE797313">
    <property type="protein sequence ID" value="CCM06394.1"/>
    <property type="molecule type" value="Genomic_DNA"/>
</dbReference>
<dbReference type="OrthoDB" id="2798334at2759"/>
<evidence type="ECO:0000313" key="2">
    <source>
        <dbReference type="Proteomes" id="UP000006352"/>
    </source>
</evidence>
<organism evidence="1 2">
    <name type="scientific">Fibroporia radiculosa</name>
    <dbReference type="NCBI Taxonomy" id="599839"/>
    <lineage>
        <taxon>Eukaryota</taxon>
        <taxon>Fungi</taxon>
        <taxon>Dikarya</taxon>
        <taxon>Basidiomycota</taxon>
        <taxon>Agaricomycotina</taxon>
        <taxon>Agaricomycetes</taxon>
        <taxon>Polyporales</taxon>
        <taxon>Fibroporiaceae</taxon>
        <taxon>Fibroporia</taxon>
    </lineage>
</organism>
<dbReference type="HOGENOM" id="CLU_2320410_0_0_1"/>
<sequence>MDDTGELTLSMTNVLLPLPVEKERGVVYSEEVLVKINDTLRTKLLYEWNGYAAHYFHAGGWWCRCSAQVWNEVSDFEYVGKAFVAICGEIKETILEGKA</sequence>
<dbReference type="STRING" id="599839.J4H5A4"/>
<evidence type="ECO:0000313" key="1">
    <source>
        <dbReference type="EMBL" id="CCM06394.1"/>
    </source>
</evidence>
<proteinExistence type="predicted"/>
<accession>J4H5A4</accession>
<dbReference type="RefSeq" id="XP_012185677.1">
    <property type="nucleotide sequence ID" value="XM_012330287.1"/>
</dbReference>